<dbReference type="SUPFAM" id="SSF48452">
    <property type="entry name" value="TPR-like"/>
    <property type="match status" value="1"/>
</dbReference>
<name>A0A2V1K3R2_9BURK</name>
<dbReference type="InterPro" id="IPR057556">
    <property type="entry name" value="TPR_Slam"/>
</dbReference>
<dbReference type="Gene3D" id="1.25.40.10">
    <property type="entry name" value="Tetratricopeptide repeat domain"/>
    <property type="match status" value="1"/>
</dbReference>
<keyword evidence="3" id="KW-0812">Transmembrane</keyword>
<evidence type="ECO:0000259" key="8">
    <source>
        <dbReference type="Pfam" id="PF04575"/>
    </source>
</evidence>
<sequence>MRFYPWMRGVDPILRDYIQGALLRHDGRLADAIALYRQLVEQHPDLDYVRLELSTMLMEDRQFERSNAELALLHQRQLSDPAAQHSVEQYRQALAQQRRWNFRISAGLAYNNNVNSANRDRMLYLPVAAGGWTFWVPFAKGSDALPKSDWGLKYSGGANVERNIGGHHYYTLGADIDGVSYQEARDYSDRTLTLRGGYKWQNADIWFSATPQVSQAWMGGRRYSHNHGMALEYGWRPSPEWQLMGAWLWLKRKYDDRDYAAYDGHLDILSLTAVRTLSPSLLAFGSLGLQRESTTAREYAYRFPWAQLGVIKTFGSTLGARLSARYGRQSYDQPYALFLNQERHDRELRLDASLWAPGFTIAGLEPKLNISYLRITSNLPMYARDRTEVSLMFEKRF</sequence>
<comment type="subcellular location">
    <subcellularLocation>
        <location evidence="1">Cell outer membrane</location>
        <topology evidence="1">Multi-pass membrane protein</topology>
    </subcellularLocation>
</comment>
<dbReference type="InterPro" id="IPR007655">
    <property type="entry name" value="Slam_C"/>
</dbReference>
<evidence type="ECO:0000313" key="11">
    <source>
        <dbReference type="Proteomes" id="UP000245212"/>
    </source>
</evidence>
<keyword evidence="4" id="KW-0732">Signal</keyword>
<gene>
    <name evidence="10" type="ORF">DD235_05280</name>
</gene>
<organism evidence="10 11">
    <name type="scientific">Corticimicrobacter populi</name>
    <dbReference type="NCBI Taxonomy" id="2175229"/>
    <lineage>
        <taxon>Bacteria</taxon>
        <taxon>Pseudomonadati</taxon>
        <taxon>Pseudomonadota</taxon>
        <taxon>Betaproteobacteria</taxon>
        <taxon>Burkholderiales</taxon>
        <taxon>Alcaligenaceae</taxon>
        <taxon>Corticimicrobacter</taxon>
    </lineage>
</organism>
<keyword evidence="5" id="KW-0472">Membrane</keyword>
<comment type="caution">
    <text evidence="10">The sequence shown here is derived from an EMBL/GenBank/DDBJ whole genome shotgun (WGS) entry which is preliminary data.</text>
</comment>
<feature type="domain" description="Surface lipoprotein assembly modifier C-terminal" evidence="8">
    <location>
        <begin position="100"/>
        <end position="397"/>
    </location>
</feature>
<reference evidence="11" key="1">
    <citation type="submission" date="2018-05" db="EMBL/GenBank/DDBJ databases">
        <authorList>
            <person name="Li Y."/>
        </authorList>
    </citation>
    <scope>NUCLEOTIDE SEQUENCE [LARGE SCALE GENOMIC DNA]</scope>
    <source>
        <strain evidence="11">3d-2-2</strain>
    </source>
</reference>
<keyword evidence="11" id="KW-1185">Reference proteome</keyword>
<dbReference type="Proteomes" id="UP000245212">
    <property type="component" value="Unassembled WGS sequence"/>
</dbReference>
<evidence type="ECO:0000256" key="5">
    <source>
        <dbReference type="ARBA" id="ARBA00023136"/>
    </source>
</evidence>
<feature type="domain" description="Surface lipoprotein assembly modifier N-terminal TPR repeats region" evidence="9">
    <location>
        <begin position="6"/>
        <end position="68"/>
    </location>
</feature>
<evidence type="ECO:0008006" key="12">
    <source>
        <dbReference type="Google" id="ProtNLM"/>
    </source>
</evidence>
<proteinExistence type="inferred from homology"/>
<evidence type="ECO:0000256" key="2">
    <source>
        <dbReference type="ARBA" id="ARBA00022452"/>
    </source>
</evidence>
<dbReference type="GO" id="GO:0009279">
    <property type="term" value="C:cell outer membrane"/>
    <property type="evidence" value="ECO:0007669"/>
    <property type="project" value="UniProtKB-SubCell"/>
</dbReference>
<dbReference type="EMBL" id="QETA01000002">
    <property type="protein sequence ID" value="PWF24197.1"/>
    <property type="molecule type" value="Genomic_DNA"/>
</dbReference>
<dbReference type="Pfam" id="PF04575">
    <property type="entry name" value="SlipAM"/>
    <property type="match status" value="1"/>
</dbReference>
<evidence type="ECO:0000256" key="3">
    <source>
        <dbReference type="ARBA" id="ARBA00022692"/>
    </source>
</evidence>
<evidence type="ECO:0000259" key="9">
    <source>
        <dbReference type="Pfam" id="PF24575"/>
    </source>
</evidence>
<keyword evidence="6" id="KW-0998">Cell outer membrane</keyword>
<evidence type="ECO:0000256" key="4">
    <source>
        <dbReference type="ARBA" id="ARBA00022729"/>
    </source>
</evidence>
<comment type="similarity">
    <text evidence="7">Belongs to the Slam family.</text>
</comment>
<evidence type="ECO:0000256" key="1">
    <source>
        <dbReference type="ARBA" id="ARBA00004571"/>
    </source>
</evidence>
<accession>A0A2V1K3R2</accession>
<dbReference type="Pfam" id="PF24575">
    <property type="entry name" value="TPR_Slam"/>
    <property type="match status" value="1"/>
</dbReference>
<dbReference type="AlphaFoldDB" id="A0A2V1K3R2"/>
<keyword evidence="2" id="KW-1134">Transmembrane beta strand</keyword>
<evidence type="ECO:0000313" key="10">
    <source>
        <dbReference type="EMBL" id="PWF24197.1"/>
    </source>
</evidence>
<evidence type="ECO:0000256" key="6">
    <source>
        <dbReference type="ARBA" id="ARBA00023237"/>
    </source>
</evidence>
<dbReference type="SUPFAM" id="SSF56935">
    <property type="entry name" value="Porins"/>
    <property type="match status" value="1"/>
</dbReference>
<protein>
    <recommendedName>
        <fullName evidence="12">DUF560 domain-containing protein</fullName>
    </recommendedName>
</protein>
<dbReference type="InterPro" id="IPR011990">
    <property type="entry name" value="TPR-like_helical_dom_sf"/>
</dbReference>
<evidence type="ECO:0000256" key="7">
    <source>
        <dbReference type="ARBA" id="ARBA00023609"/>
    </source>
</evidence>